<evidence type="ECO:0000256" key="1">
    <source>
        <dbReference type="SAM" id="SignalP"/>
    </source>
</evidence>
<evidence type="ECO:0000313" key="3">
    <source>
        <dbReference type="Proteomes" id="UP000266005"/>
    </source>
</evidence>
<keyword evidence="1" id="KW-0732">Signal</keyword>
<dbReference type="AlphaFoldDB" id="A0A399SFK4"/>
<proteinExistence type="predicted"/>
<protein>
    <recommendedName>
        <fullName evidence="4">TonB C-terminal domain-containing protein</fullName>
    </recommendedName>
</protein>
<feature type="signal peptide" evidence="1">
    <location>
        <begin position="1"/>
        <end position="20"/>
    </location>
</feature>
<sequence>MCKLIALFAALVLAALQAFAQTNEPSDPRPIGGVSKAVLPFYKIDFSPAQRELLQGQSVELLFLVNTTGTATLEDIKGTSDSAIRDSLRQAAATMPEFYPSMAGNKKVEALYFLQFELPTYTQARLVQPSLHPLFFIQHAYEDYEYIHKSGKRLDILMGAAANAFAGKPAEYLSPGGGIKMDIMYTGAKGYGGGMVMSIYGNQLKKPYHINSAREQTSAPPTFLLGVGINKILKQQERNELQSQLELTYAGQNIVPKEDTHDEDWVQLQGFSPGLVLHYLIKLGKDKTSFYYTQPAIVNHSLNLHSAVRPLFLNLKEASGVMLELGVSYRFTTHLVDEYRLKQ</sequence>
<keyword evidence="3" id="KW-1185">Reference proteome</keyword>
<organism evidence="2 3">
    <name type="scientific">Pontibacter oryzae</name>
    <dbReference type="NCBI Taxonomy" id="2304593"/>
    <lineage>
        <taxon>Bacteria</taxon>
        <taxon>Pseudomonadati</taxon>
        <taxon>Bacteroidota</taxon>
        <taxon>Cytophagia</taxon>
        <taxon>Cytophagales</taxon>
        <taxon>Hymenobacteraceae</taxon>
        <taxon>Pontibacter</taxon>
    </lineage>
</organism>
<name>A0A399SFK4_9BACT</name>
<reference evidence="3" key="1">
    <citation type="submission" date="2018-08" db="EMBL/GenBank/DDBJ databases">
        <title>Mucilaginibacter sp. MYSH2.</title>
        <authorList>
            <person name="Seo T."/>
        </authorList>
    </citation>
    <scope>NUCLEOTIDE SEQUENCE [LARGE SCALE GENOMIC DNA]</scope>
    <source>
        <strain evidence="3">KIRAN</strain>
    </source>
</reference>
<comment type="caution">
    <text evidence="2">The sequence shown here is derived from an EMBL/GenBank/DDBJ whole genome shotgun (WGS) entry which is preliminary data.</text>
</comment>
<dbReference type="EMBL" id="QWGE01000002">
    <property type="protein sequence ID" value="RIJ41931.1"/>
    <property type="molecule type" value="Genomic_DNA"/>
</dbReference>
<evidence type="ECO:0008006" key="4">
    <source>
        <dbReference type="Google" id="ProtNLM"/>
    </source>
</evidence>
<dbReference type="RefSeq" id="WP_119431675.1">
    <property type="nucleotide sequence ID" value="NZ_QWGE01000002.1"/>
</dbReference>
<feature type="chain" id="PRO_5017243449" description="TonB C-terminal domain-containing protein" evidence="1">
    <location>
        <begin position="21"/>
        <end position="343"/>
    </location>
</feature>
<dbReference type="Proteomes" id="UP000266005">
    <property type="component" value="Unassembled WGS sequence"/>
</dbReference>
<accession>A0A399SFK4</accession>
<evidence type="ECO:0000313" key="2">
    <source>
        <dbReference type="EMBL" id="RIJ41931.1"/>
    </source>
</evidence>
<gene>
    <name evidence="2" type="ORF">D1627_07970</name>
</gene>
<dbReference type="OrthoDB" id="850919at2"/>